<evidence type="ECO:0000259" key="7">
    <source>
        <dbReference type="Pfam" id="PF09335"/>
    </source>
</evidence>
<keyword evidence="5 6" id="KW-0472">Membrane</keyword>
<feature type="transmembrane region" description="Helical" evidence="6">
    <location>
        <begin position="177"/>
        <end position="195"/>
    </location>
</feature>
<evidence type="ECO:0000256" key="6">
    <source>
        <dbReference type="SAM" id="Phobius"/>
    </source>
</evidence>
<dbReference type="EMBL" id="UOFZ01000182">
    <property type="protein sequence ID" value="VAX14589.1"/>
    <property type="molecule type" value="Genomic_DNA"/>
</dbReference>
<dbReference type="Pfam" id="PF09335">
    <property type="entry name" value="VTT_dom"/>
    <property type="match status" value="1"/>
</dbReference>
<proteinExistence type="predicted"/>
<gene>
    <name evidence="8" type="ORF">MNBD_GAMMA24-2711</name>
</gene>
<evidence type="ECO:0000256" key="3">
    <source>
        <dbReference type="ARBA" id="ARBA00022692"/>
    </source>
</evidence>
<dbReference type="GO" id="GO:0005886">
    <property type="term" value="C:plasma membrane"/>
    <property type="evidence" value="ECO:0007669"/>
    <property type="project" value="UniProtKB-SubCell"/>
</dbReference>
<keyword evidence="2" id="KW-1003">Cell membrane</keyword>
<feature type="transmembrane region" description="Helical" evidence="6">
    <location>
        <begin position="104"/>
        <end position="123"/>
    </location>
</feature>
<organism evidence="8">
    <name type="scientific">hydrothermal vent metagenome</name>
    <dbReference type="NCBI Taxonomy" id="652676"/>
    <lineage>
        <taxon>unclassified sequences</taxon>
        <taxon>metagenomes</taxon>
        <taxon>ecological metagenomes</taxon>
    </lineage>
</organism>
<feature type="transmembrane region" description="Helical" evidence="6">
    <location>
        <begin position="143"/>
        <end position="165"/>
    </location>
</feature>
<protein>
    <recommendedName>
        <fullName evidence="7">VTT domain-containing protein</fullName>
    </recommendedName>
</protein>
<keyword evidence="4 6" id="KW-1133">Transmembrane helix</keyword>
<evidence type="ECO:0000256" key="5">
    <source>
        <dbReference type="ARBA" id="ARBA00023136"/>
    </source>
</evidence>
<dbReference type="InterPro" id="IPR032816">
    <property type="entry name" value="VTT_dom"/>
</dbReference>
<dbReference type="PANTHER" id="PTHR30353:SF15">
    <property type="entry name" value="INNER MEMBRANE PROTEIN YABI"/>
    <property type="match status" value="1"/>
</dbReference>
<dbReference type="PANTHER" id="PTHR30353">
    <property type="entry name" value="INNER MEMBRANE PROTEIN DEDA-RELATED"/>
    <property type="match status" value="1"/>
</dbReference>
<feature type="transmembrane region" description="Helical" evidence="6">
    <location>
        <begin position="34"/>
        <end position="54"/>
    </location>
</feature>
<accession>A0A3B1B8K6</accession>
<keyword evidence="3 6" id="KW-0812">Transmembrane</keyword>
<evidence type="ECO:0000256" key="4">
    <source>
        <dbReference type="ARBA" id="ARBA00022989"/>
    </source>
</evidence>
<comment type="subcellular location">
    <subcellularLocation>
        <location evidence="1">Cell membrane</location>
        <topology evidence="1">Multi-pass membrane protein</topology>
    </subcellularLocation>
</comment>
<reference evidence="8" key="1">
    <citation type="submission" date="2018-06" db="EMBL/GenBank/DDBJ databases">
        <authorList>
            <person name="Zhirakovskaya E."/>
        </authorList>
    </citation>
    <scope>NUCLEOTIDE SEQUENCE</scope>
</reference>
<feature type="transmembrane region" description="Helical" evidence="6">
    <location>
        <begin position="6"/>
        <end position="27"/>
    </location>
</feature>
<sequence>MFTVDPFSAWLTGSHWPCIIIAVLVFLESSPVIGLFIPGVLLLPAIGALSGSNLLEFEKIYLCCLMGALAADSLGYALGRLGYGEWHHRFTLRGHNRARQQARNFLHHYGGITIFVGRIMWLIHPLVPTLVGALGTPAWRFYLLDTLAVIIWLALELGIGHGLLVYTRQFTGSFDDWLILATGLIVLLIGGGYWWHRRHRDGPTS</sequence>
<evidence type="ECO:0000256" key="1">
    <source>
        <dbReference type="ARBA" id="ARBA00004651"/>
    </source>
</evidence>
<feature type="domain" description="VTT" evidence="7">
    <location>
        <begin position="37"/>
        <end position="161"/>
    </location>
</feature>
<name>A0A3B1B8K6_9ZZZZ</name>
<evidence type="ECO:0000256" key="2">
    <source>
        <dbReference type="ARBA" id="ARBA00022475"/>
    </source>
</evidence>
<dbReference type="InterPro" id="IPR032818">
    <property type="entry name" value="DedA-like"/>
</dbReference>
<evidence type="ECO:0000313" key="8">
    <source>
        <dbReference type="EMBL" id="VAX14589.1"/>
    </source>
</evidence>
<dbReference type="AlphaFoldDB" id="A0A3B1B8K6"/>